<dbReference type="InterPro" id="IPR037066">
    <property type="entry name" value="Plug_dom_sf"/>
</dbReference>
<evidence type="ECO:0000256" key="1">
    <source>
        <dbReference type="ARBA" id="ARBA00004571"/>
    </source>
</evidence>
<proteinExistence type="inferred from homology"/>
<keyword evidence="5 10" id="KW-0812">Transmembrane</keyword>
<evidence type="ECO:0000256" key="9">
    <source>
        <dbReference type="ARBA" id="ARBA00023237"/>
    </source>
</evidence>
<evidence type="ECO:0000256" key="10">
    <source>
        <dbReference type="PROSITE-ProRule" id="PRU01360"/>
    </source>
</evidence>
<keyword evidence="12" id="KW-0732">Signal</keyword>
<dbReference type="PANTHER" id="PTHR32552:SF85">
    <property type="entry name" value="BLL7968 PROTEIN"/>
    <property type="match status" value="1"/>
</dbReference>
<keyword evidence="16" id="KW-1185">Reference proteome</keyword>
<comment type="similarity">
    <text evidence="2 10 11">Belongs to the TonB-dependent receptor family.</text>
</comment>
<dbReference type="InterPro" id="IPR012910">
    <property type="entry name" value="Plug_dom"/>
</dbReference>
<keyword evidence="9 10" id="KW-0998">Cell outer membrane</keyword>
<feature type="domain" description="TonB-dependent receptor-like beta-barrel" evidence="13">
    <location>
        <begin position="242"/>
        <end position="693"/>
    </location>
</feature>
<dbReference type="PROSITE" id="PS52016">
    <property type="entry name" value="TONB_DEPENDENT_REC_3"/>
    <property type="match status" value="1"/>
</dbReference>
<sequence length="725" mass="78369">MSCAAPTPRHPFRRRRLAGGALWLLSAGAASAQDAPSAVTLEELSVAGLGNGLATIGYQPRRSTFGAGADTAILDTPANIAVVPAQVLRDQRVISLDEALRNVSGIAQTNSVGGTQEAVVRRGFGTFRDDSILRDGRRTVLQQNFSYAIERVEVLKGPASLLYGITDPGGLINLVSKRPEFTPHGSLNLTSTSFGGGLVQGDLTGPVEGTNLAYRMVADIQSYDYWRNFGHLSRQVVAPSLTWKGDDTTVTVGYEFSHYRVPYDRGTIFDPRTGRPLRVPRDRRFDERSSQHEATSHLASLDVDHRFDDDWKLHFGYTYSHLGYDEDQIRPVSYNAVTGLLTRRADGTRNADFNAHVARLDLTGRFDTFGLRHDLLAGVTYENIDYGRPDIIRGPNRAGFNPFRPVYGTLATVPVISAPDSNLRERLSNTSLYLQDSLHLSDQWILVAGLSTQIFDQFGAKGTPAVAYTDIDGVRVLPRVGLVYKLAPNLSLYGSYSQSFKPNTSLANIVGALPPEEGEAFEVGVKADVAAGLTVTGAMFDIEKANVLVTQVVNGLTVASTAGKVRSRGFEIDVAGQILPDWAVIASYGFTQAQVTDDPALAGKQLLNTPRVTASAFLTHQFGAIAEAAEFGSTRLGAGFLEAGFGARYVGARPGDATNSFKLPEYVVCDAFLAYNTQVNGLATTLQLNLKNLFDRTYYPSSGGSNLLVAVGEPFQALVTARVAW</sequence>
<evidence type="ECO:0000259" key="13">
    <source>
        <dbReference type="Pfam" id="PF00593"/>
    </source>
</evidence>
<keyword evidence="8 15" id="KW-0675">Receptor</keyword>
<dbReference type="PANTHER" id="PTHR32552">
    <property type="entry name" value="FERRICHROME IRON RECEPTOR-RELATED"/>
    <property type="match status" value="1"/>
</dbReference>
<dbReference type="Pfam" id="PF00593">
    <property type="entry name" value="TonB_dep_Rec_b-barrel"/>
    <property type="match status" value="1"/>
</dbReference>
<evidence type="ECO:0000256" key="12">
    <source>
        <dbReference type="SAM" id="SignalP"/>
    </source>
</evidence>
<evidence type="ECO:0000256" key="7">
    <source>
        <dbReference type="ARBA" id="ARBA00023136"/>
    </source>
</evidence>
<evidence type="ECO:0000256" key="2">
    <source>
        <dbReference type="ARBA" id="ARBA00009810"/>
    </source>
</evidence>
<evidence type="ECO:0000256" key="5">
    <source>
        <dbReference type="ARBA" id="ARBA00022692"/>
    </source>
</evidence>
<comment type="caution">
    <text evidence="15">The sequence shown here is derived from an EMBL/GenBank/DDBJ whole genome shotgun (WGS) entry which is preliminary data.</text>
</comment>
<evidence type="ECO:0000256" key="3">
    <source>
        <dbReference type="ARBA" id="ARBA00022448"/>
    </source>
</evidence>
<dbReference type="InterPro" id="IPR039426">
    <property type="entry name" value="TonB-dep_rcpt-like"/>
</dbReference>
<dbReference type="RefSeq" id="WP_238277955.1">
    <property type="nucleotide sequence ID" value="NZ_BPQL01000027.1"/>
</dbReference>
<dbReference type="SUPFAM" id="SSF56935">
    <property type="entry name" value="Porins"/>
    <property type="match status" value="1"/>
</dbReference>
<evidence type="ECO:0000256" key="6">
    <source>
        <dbReference type="ARBA" id="ARBA00023077"/>
    </source>
</evidence>
<keyword evidence="4 10" id="KW-1134">Transmembrane beta strand</keyword>
<dbReference type="Proteomes" id="UP001549145">
    <property type="component" value="Unassembled WGS sequence"/>
</dbReference>
<dbReference type="CDD" id="cd01347">
    <property type="entry name" value="ligand_gated_channel"/>
    <property type="match status" value="1"/>
</dbReference>
<gene>
    <name evidence="15" type="ORF">ABID43_000597</name>
</gene>
<feature type="domain" description="TonB-dependent receptor plug" evidence="14">
    <location>
        <begin position="74"/>
        <end position="170"/>
    </location>
</feature>
<feature type="signal peptide" evidence="12">
    <location>
        <begin position="1"/>
        <end position="32"/>
    </location>
</feature>
<reference evidence="15 16" key="1">
    <citation type="submission" date="2024-06" db="EMBL/GenBank/DDBJ databases">
        <title>Genomic Encyclopedia of Type Strains, Phase IV (KMG-IV): sequencing the most valuable type-strain genomes for metagenomic binning, comparative biology and taxonomic classification.</title>
        <authorList>
            <person name="Goeker M."/>
        </authorList>
    </citation>
    <scope>NUCLEOTIDE SEQUENCE [LARGE SCALE GENOMIC DNA]</scope>
    <source>
        <strain evidence="15 16">DSM 21331</strain>
    </source>
</reference>
<dbReference type="Pfam" id="PF07715">
    <property type="entry name" value="Plug"/>
    <property type="match status" value="1"/>
</dbReference>
<accession>A0ABV2KZS0</accession>
<keyword evidence="7 10" id="KW-0472">Membrane</keyword>
<protein>
    <submittedName>
        <fullName evidence="15">Iron complex outermembrane receptor protein</fullName>
    </submittedName>
</protein>
<evidence type="ECO:0000313" key="15">
    <source>
        <dbReference type="EMBL" id="MET3691078.1"/>
    </source>
</evidence>
<dbReference type="InterPro" id="IPR010105">
    <property type="entry name" value="TonB_sidphr_rcpt"/>
</dbReference>
<dbReference type="Gene3D" id="2.40.170.20">
    <property type="entry name" value="TonB-dependent receptor, beta-barrel domain"/>
    <property type="match status" value="1"/>
</dbReference>
<name>A0ABV2KZS0_9HYPH</name>
<evidence type="ECO:0000313" key="16">
    <source>
        <dbReference type="Proteomes" id="UP001549145"/>
    </source>
</evidence>
<keyword evidence="3 10" id="KW-0813">Transport</keyword>
<dbReference type="InterPro" id="IPR000531">
    <property type="entry name" value="Beta-barrel_TonB"/>
</dbReference>
<organism evidence="15 16">
    <name type="scientific">Methylobacterium goesingense</name>
    <dbReference type="NCBI Taxonomy" id="243690"/>
    <lineage>
        <taxon>Bacteria</taxon>
        <taxon>Pseudomonadati</taxon>
        <taxon>Pseudomonadota</taxon>
        <taxon>Alphaproteobacteria</taxon>
        <taxon>Hyphomicrobiales</taxon>
        <taxon>Methylobacteriaceae</taxon>
        <taxon>Methylobacterium</taxon>
    </lineage>
</organism>
<comment type="subcellular location">
    <subcellularLocation>
        <location evidence="1 10">Cell outer membrane</location>
        <topology evidence="1 10">Multi-pass membrane protein</topology>
    </subcellularLocation>
</comment>
<evidence type="ECO:0000259" key="14">
    <source>
        <dbReference type="Pfam" id="PF07715"/>
    </source>
</evidence>
<evidence type="ECO:0000256" key="11">
    <source>
        <dbReference type="RuleBase" id="RU003357"/>
    </source>
</evidence>
<evidence type="ECO:0000256" key="4">
    <source>
        <dbReference type="ARBA" id="ARBA00022452"/>
    </source>
</evidence>
<keyword evidence="6 11" id="KW-0798">TonB box</keyword>
<feature type="chain" id="PRO_5046514449" evidence="12">
    <location>
        <begin position="33"/>
        <end position="725"/>
    </location>
</feature>
<dbReference type="EMBL" id="JBEPMM010000001">
    <property type="protein sequence ID" value="MET3691078.1"/>
    <property type="molecule type" value="Genomic_DNA"/>
</dbReference>
<dbReference type="InterPro" id="IPR036942">
    <property type="entry name" value="Beta-barrel_TonB_sf"/>
</dbReference>
<dbReference type="NCBIfam" id="TIGR01783">
    <property type="entry name" value="TonB-siderophor"/>
    <property type="match status" value="1"/>
</dbReference>
<dbReference type="Gene3D" id="2.170.130.10">
    <property type="entry name" value="TonB-dependent receptor, plug domain"/>
    <property type="match status" value="1"/>
</dbReference>
<evidence type="ECO:0000256" key="8">
    <source>
        <dbReference type="ARBA" id="ARBA00023170"/>
    </source>
</evidence>